<accession>A0A2I0ICY0</accession>
<dbReference type="AlphaFoldDB" id="A0A2I0ICY0"/>
<comment type="caution">
    <text evidence="1">The sequence shown here is derived from an EMBL/GenBank/DDBJ whole genome shotgun (WGS) entry which is preliminary data.</text>
</comment>
<reference evidence="1 2" key="1">
    <citation type="submission" date="2017-11" db="EMBL/GenBank/DDBJ databases">
        <title>De-novo sequencing of pomegranate (Punica granatum L.) genome.</title>
        <authorList>
            <person name="Akparov Z."/>
            <person name="Amiraslanov A."/>
            <person name="Hajiyeva S."/>
            <person name="Abbasov M."/>
            <person name="Kaur K."/>
            <person name="Hamwieh A."/>
            <person name="Solovyev V."/>
            <person name="Salamov A."/>
            <person name="Braich B."/>
            <person name="Kosarev P."/>
            <person name="Mahmoud A."/>
            <person name="Hajiyev E."/>
            <person name="Babayeva S."/>
            <person name="Izzatullayeva V."/>
            <person name="Mammadov A."/>
            <person name="Mammadov A."/>
            <person name="Sharifova S."/>
            <person name="Ojaghi J."/>
            <person name="Eynullazada K."/>
            <person name="Bayramov B."/>
            <person name="Abdulazimova A."/>
            <person name="Shahmuradov I."/>
        </authorList>
    </citation>
    <scope>NUCLEOTIDE SEQUENCE [LARGE SCALE GENOMIC DNA]</scope>
    <source>
        <strain evidence="2">cv. AG2017</strain>
        <tissue evidence="1">Leaf</tissue>
    </source>
</reference>
<evidence type="ECO:0000313" key="2">
    <source>
        <dbReference type="Proteomes" id="UP000233551"/>
    </source>
</evidence>
<dbReference type="EMBL" id="PGOL01003268">
    <property type="protein sequence ID" value="PKI41847.1"/>
    <property type="molecule type" value="Genomic_DNA"/>
</dbReference>
<proteinExistence type="predicted"/>
<gene>
    <name evidence="1" type="ORF">CRG98_037752</name>
</gene>
<evidence type="ECO:0000313" key="1">
    <source>
        <dbReference type="EMBL" id="PKI41847.1"/>
    </source>
</evidence>
<sequence length="201" mass="22806">MANFVCRCFVRLIFGYGFPLKGTLCRIKPNLVFLEAVDETLQIDEVIFSLFRLGDHVVNVDLNLLVHHVVKERDHSPLIGCPNVFEIEGYDLITKGALHCDESCLGLVLFGHPDLIIPRETVHERELRVACGFVDQDVDVGHNVRHPFRVVADLQETRINLVDDLLFDAEEKAGSLPLQVLPFGREFFHVEQEEVLDYSGV</sequence>
<name>A0A2I0ICY0_PUNGR</name>
<dbReference type="Proteomes" id="UP000233551">
    <property type="component" value="Unassembled WGS sequence"/>
</dbReference>
<keyword evidence="2" id="KW-1185">Reference proteome</keyword>
<organism evidence="1 2">
    <name type="scientific">Punica granatum</name>
    <name type="common">Pomegranate</name>
    <dbReference type="NCBI Taxonomy" id="22663"/>
    <lineage>
        <taxon>Eukaryota</taxon>
        <taxon>Viridiplantae</taxon>
        <taxon>Streptophyta</taxon>
        <taxon>Embryophyta</taxon>
        <taxon>Tracheophyta</taxon>
        <taxon>Spermatophyta</taxon>
        <taxon>Magnoliopsida</taxon>
        <taxon>eudicotyledons</taxon>
        <taxon>Gunneridae</taxon>
        <taxon>Pentapetalae</taxon>
        <taxon>rosids</taxon>
        <taxon>malvids</taxon>
        <taxon>Myrtales</taxon>
        <taxon>Lythraceae</taxon>
        <taxon>Punica</taxon>
    </lineage>
</organism>
<protein>
    <submittedName>
        <fullName evidence="1">Uncharacterized protein</fullName>
    </submittedName>
</protein>